<gene>
    <name evidence="3 4 5" type="primary">LOC106778043</name>
</gene>
<dbReference type="AlphaFoldDB" id="A0A1S3VSR0"/>
<evidence type="ECO:0000313" key="2">
    <source>
        <dbReference type="Proteomes" id="UP000087766"/>
    </source>
</evidence>
<name>A0A1S3VSR0_VIGRR</name>
<evidence type="ECO:0000313" key="5">
    <source>
        <dbReference type="RefSeq" id="XP_022643156.1"/>
    </source>
</evidence>
<evidence type="ECO:0000256" key="1">
    <source>
        <dbReference type="SAM" id="MobiDB-lite"/>
    </source>
</evidence>
<protein>
    <submittedName>
        <fullName evidence="3 4">Uncharacterized protein LOC106778043 isoform X1</fullName>
    </submittedName>
</protein>
<feature type="region of interest" description="Disordered" evidence="1">
    <location>
        <begin position="36"/>
        <end position="65"/>
    </location>
</feature>
<dbReference type="PANTHER" id="PTHR34686">
    <property type="entry name" value="MATERNAL EFFECT EMBRYO ARREST PROTEIN"/>
    <property type="match status" value="1"/>
</dbReference>
<evidence type="ECO:0000313" key="3">
    <source>
        <dbReference type="RefSeq" id="XP_014521416.1"/>
    </source>
</evidence>
<dbReference type="STRING" id="3916.A0A1S3VSR0"/>
<dbReference type="Proteomes" id="UP000087766">
    <property type="component" value="Chromosome 11"/>
</dbReference>
<evidence type="ECO:0000313" key="4">
    <source>
        <dbReference type="RefSeq" id="XP_022643155.1"/>
    </source>
</evidence>
<dbReference type="RefSeq" id="XP_022643156.1">
    <property type="nucleotide sequence ID" value="XM_022787435.1"/>
</dbReference>
<organism evidence="2 3">
    <name type="scientific">Vigna radiata var. radiata</name>
    <name type="common">Mung bean</name>
    <name type="synonym">Phaseolus aureus</name>
    <dbReference type="NCBI Taxonomy" id="3916"/>
    <lineage>
        <taxon>Eukaryota</taxon>
        <taxon>Viridiplantae</taxon>
        <taxon>Streptophyta</taxon>
        <taxon>Embryophyta</taxon>
        <taxon>Tracheophyta</taxon>
        <taxon>Spermatophyta</taxon>
        <taxon>Magnoliopsida</taxon>
        <taxon>eudicotyledons</taxon>
        <taxon>Gunneridae</taxon>
        <taxon>Pentapetalae</taxon>
        <taxon>rosids</taxon>
        <taxon>fabids</taxon>
        <taxon>Fabales</taxon>
        <taxon>Fabaceae</taxon>
        <taxon>Papilionoideae</taxon>
        <taxon>50 kb inversion clade</taxon>
        <taxon>NPAAA clade</taxon>
        <taxon>indigoferoid/millettioid clade</taxon>
        <taxon>Phaseoleae</taxon>
        <taxon>Vigna</taxon>
    </lineage>
</organism>
<dbReference type="RefSeq" id="XP_022643155.1">
    <property type="nucleotide sequence ID" value="XM_022787434.1"/>
</dbReference>
<accession>A0A1S3VSR0</accession>
<dbReference type="PANTHER" id="PTHR34686:SF1">
    <property type="entry name" value="MATERNAL EFFECT EMBRYO ARREST 59"/>
    <property type="match status" value="1"/>
</dbReference>
<dbReference type="KEGG" id="vra:106778043"/>
<sequence length="181" mass="20163">MTTMAELTTTKPSRSDEILDTEEQLRISYEIKAHFDALQPDRPIKPNRSEPGSPRAVNHSLSKNDIPELHKFQSLQSSSHDIISTEGVVNAQDEFVETKYYNELASIDKQHHTTGSGFIKVVAEGEESGYKIALPGSHVNAVETEIQPRGYKSNPATNDWVPSSDDYQVFVSSKPNRSECS</sequence>
<dbReference type="RefSeq" id="XP_014521416.1">
    <property type="nucleotide sequence ID" value="XM_014665930.2"/>
</dbReference>
<reference evidence="3 4" key="2">
    <citation type="submission" date="2025-04" db="UniProtKB">
        <authorList>
            <consortium name="RefSeq"/>
        </authorList>
    </citation>
    <scope>IDENTIFICATION</scope>
    <source>
        <tissue evidence="3 4">Leaf</tissue>
    </source>
</reference>
<reference evidence="2" key="1">
    <citation type="journal article" date="2014" name="Nat. Commun.">
        <title>Genome sequence of mungbean and insights into evolution within Vigna species.</title>
        <authorList>
            <person name="Kang Y.J."/>
            <person name="Kim S.K."/>
            <person name="Kim M.Y."/>
            <person name="Lestari P."/>
            <person name="Kim K.H."/>
            <person name="Ha B.K."/>
            <person name="Jun T.H."/>
            <person name="Hwang W.J."/>
            <person name="Lee T."/>
            <person name="Lee J."/>
            <person name="Shim S."/>
            <person name="Yoon M.Y."/>
            <person name="Jang Y.E."/>
            <person name="Han K.S."/>
            <person name="Taeprayoon P."/>
            <person name="Yoon N."/>
            <person name="Somta P."/>
            <person name="Tanya P."/>
            <person name="Kim K.S."/>
            <person name="Gwag J.G."/>
            <person name="Moon J.K."/>
            <person name="Lee Y.H."/>
            <person name="Park B.S."/>
            <person name="Bombarely A."/>
            <person name="Doyle J.J."/>
            <person name="Jackson S.A."/>
            <person name="Schafleitner R."/>
            <person name="Srinives P."/>
            <person name="Varshney R.K."/>
            <person name="Lee S.H."/>
        </authorList>
    </citation>
    <scope>NUCLEOTIDE SEQUENCE [LARGE SCALE GENOMIC DNA]</scope>
    <source>
        <strain evidence="2">cv. VC1973A</strain>
    </source>
</reference>
<proteinExistence type="predicted"/>
<dbReference type="GeneID" id="106778043"/>
<keyword evidence="2" id="KW-1185">Reference proteome</keyword>